<accession>A0A3S0ZZF7</accession>
<gene>
    <name evidence="1" type="ORF">EGW08_002404</name>
</gene>
<dbReference type="Proteomes" id="UP000271974">
    <property type="component" value="Unassembled WGS sequence"/>
</dbReference>
<comment type="caution">
    <text evidence="1">The sequence shown here is derived from an EMBL/GenBank/DDBJ whole genome shotgun (WGS) entry which is preliminary data.</text>
</comment>
<dbReference type="EMBL" id="RQTK01000046">
    <property type="protein sequence ID" value="RUS89874.1"/>
    <property type="molecule type" value="Genomic_DNA"/>
</dbReference>
<organism evidence="1 2">
    <name type="scientific">Elysia chlorotica</name>
    <name type="common">Eastern emerald elysia</name>
    <name type="synonym">Sea slug</name>
    <dbReference type="NCBI Taxonomy" id="188477"/>
    <lineage>
        <taxon>Eukaryota</taxon>
        <taxon>Metazoa</taxon>
        <taxon>Spiralia</taxon>
        <taxon>Lophotrochozoa</taxon>
        <taxon>Mollusca</taxon>
        <taxon>Gastropoda</taxon>
        <taxon>Heterobranchia</taxon>
        <taxon>Euthyneura</taxon>
        <taxon>Panpulmonata</taxon>
        <taxon>Sacoglossa</taxon>
        <taxon>Placobranchoidea</taxon>
        <taxon>Plakobranchidae</taxon>
        <taxon>Elysia</taxon>
    </lineage>
</organism>
<name>A0A3S0ZZF7_ELYCH</name>
<keyword evidence="2" id="KW-1185">Reference proteome</keyword>
<protein>
    <submittedName>
        <fullName evidence="1">Uncharacterized protein</fullName>
    </submittedName>
</protein>
<dbReference type="AlphaFoldDB" id="A0A3S0ZZF7"/>
<sequence length="116" mass="13484">MTNLEMVAFCFIYRDKSTSVGGGGILLYISRQKDQRWRCWHFALYVDTEKPAFNAVAFCFIYREKKTSDGDVALFIEAEISAFNVVALCFIRDKKMSVRGGCILLYMSRQKEERLR</sequence>
<evidence type="ECO:0000313" key="1">
    <source>
        <dbReference type="EMBL" id="RUS89874.1"/>
    </source>
</evidence>
<proteinExistence type="predicted"/>
<evidence type="ECO:0000313" key="2">
    <source>
        <dbReference type="Proteomes" id="UP000271974"/>
    </source>
</evidence>
<reference evidence="1 2" key="1">
    <citation type="submission" date="2019-01" db="EMBL/GenBank/DDBJ databases">
        <title>A draft genome assembly of the solar-powered sea slug Elysia chlorotica.</title>
        <authorList>
            <person name="Cai H."/>
            <person name="Li Q."/>
            <person name="Fang X."/>
            <person name="Li J."/>
            <person name="Curtis N.E."/>
            <person name="Altenburger A."/>
            <person name="Shibata T."/>
            <person name="Feng M."/>
            <person name="Maeda T."/>
            <person name="Schwartz J.A."/>
            <person name="Shigenobu S."/>
            <person name="Lundholm N."/>
            <person name="Nishiyama T."/>
            <person name="Yang H."/>
            <person name="Hasebe M."/>
            <person name="Li S."/>
            <person name="Pierce S.K."/>
            <person name="Wang J."/>
        </authorList>
    </citation>
    <scope>NUCLEOTIDE SEQUENCE [LARGE SCALE GENOMIC DNA]</scope>
    <source>
        <strain evidence="1">EC2010</strain>
        <tissue evidence="1">Whole organism of an adult</tissue>
    </source>
</reference>